<protein>
    <submittedName>
        <fullName evidence="4">TonB-linked outer membrane protein, SusC/RagA family</fullName>
    </submittedName>
</protein>
<dbReference type="InterPro" id="IPR039426">
    <property type="entry name" value="TonB-dep_rcpt-like"/>
</dbReference>
<evidence type="ECO:0000259" key="3">
    <source>
        <dbReference type="Pfam" id="PF07715"/>
    </source>
</evidence>
<dbReference type="PROSITE" id="PS52016">
    <property type="entry name" value="TONB_DEPENDENT_REC_3"/>
    <property type="match status" value="1"/>
</dbReference>
<dbReference type="PANTHER" id="PTHR30069">
    <property type="entry name" value="TONB-DEPENDENT OUTER MEMBRANE RECEPTOR"/>
    <property type="match status" value="1"/>
</dbReference>
<evidence type="ECO:0000313" key="5">
    <source>
        <dbReference type="Proteomes" id="UP000186917"/>
    </source>
</evidence>
<dbReference type="RefSeq" id="WP_076376463.1">
    <property type="nucleotide sequence ID" value="NZ_AP017422.1"/>
</dbReference>
<proteinExistence type="inferred from homology"/>
<evidence type="ECO:0000313" key="4">
    <source>
        <dbReference type="EMBL" id="SIS77284.1"/>
    </source>
</evidence>
<dbReference type="EMBL" id="FTOR01000001">
    <property type="protein sequence ID" value="SIS77284.1"/>
    <property type="molecule type" value="Genomic_DNA"/>
</dbReference>
<dbReference type="InterPro" id="IPR023996">
    <property type="entry name" value="TonB-dep_OMP_SusC/RagA"/>
</dbReference>
<keyword evidence="5" id="KW-1185">Reference proteome</keyword>
<dbReference type="InterPro" id="IPR037066">
    <property type="entry name" value="Plug_dom_sf"/>
</dbReference>
<keyword evidence="2" id="KW-0813">Transport</keyword>
<accession>A0A1N7LU35</accession>
<keyword evidence="1" id="KW-0732">Signal</keyword>
<dbReference type="Pfam" id="PF13715">
    <property type="entry name" value="CarbopepD_reg_2"/>
    <property type="match status" value="1"/>
</dbReference>
<dbReference type="GO" id="GO:0009279">
    <property type="term" value="C:cell outer membrane"/>
    <property type="evidence" value="ECO:0007669"/>
    <property type="project" value="UniProtKB-SubCell"/>
</dbReference>
<keyword evidence="2" id="KW-1134">Transmembrane beta strand</keyword>
<dbReference type="NCBIfam" id="TIGR04056">
    <property type="entry name" value="OMP_RagA_SusC"/>
    <property type="match status" value="1"/>
</dbReference>
<dbReference type="Gene3D" id="2.60.40.1120">
    <property type="entry name" value="Carboxypeptidase-like, regulatory domain"/>
    <property type="match status" value="1"/>
</dbReference>
<evidence type="ECO:0000256" key="2">
    <source>
        <dbReference type="PROSITE-ProRule" id="PRU01360"/>
    </source>
</evidence>
<keyword evidence="2" id="KW-0472">Membrane</keyword>
<feature type="domain" description="TonB-dependent receptor plug" evidence="3">
    <location>
        <begin position="249"/>
        <end position="353"/>
    </location>
</feature>
<dbReference type="SUPFAM" id="SSF49464">
    <property type="entry name" value="Carboxypeptidase regulatory domain-like"/>
    <property type="match status" value="1"/>
</dbReference>
<dbReference type="InterPro" id="IPR012910">
    <property type="entry name" value="Plug_dom"/>
</dbReference>
<keyword evidence="2" id="KW-0812">Transmembrane</keyword>
<sequence>MQKTANAFRHEEAMCGYAINRAWSLNGMVTKIVRIMRLMAVLLLAATFAVQARPVAQTVSLTVKQMPLKQVFSMVEKQTGYAVFGNRSVWNQARPVTVSVANMPLDSFLAMVLTGRGLAFRLDSKTISLYEKENAVTLKDKTEQVTAMLLNAANAVDIRGKVTDEKGNALPGVAVIVKGSSRQVMTDEQGVFTVSGVDKDAVLLFSSINMEPLEVKVNGRTAIEVTLKTKVTELTDMVVTGVAISTSRAKTPFAVAKVDEKLINTVPALDLSQTLRAKVAGITIIQDQGNAGASVSLRGAKSFYGNIDPLIVVDGFVSNLTLSNLNPQDVESIEVVKGAAASAMYGTRAEGGVIQVITKKGRDARGKLNITFDNEYGRNSVQRTPRLATLHRWKTDPNDVYGFAYLTDQNGNKTNSRIANVQDNGFSEVLSPYKHFYDNVGLLMNNRPFYVNFLSLSTGNDKYNIYMSFQNQQNSGVVAPVGADVRRTAKLNLQLRPVPKLEIEADVHYFYTNRPSVIANAGGASSFFGQVLTQEPFINLDQRDSSGNYVAVPRGYKIQNLNLNSNPLYTYSKRQYKNPTSQILVGGKMRYAFSRKISAEVNGSINQSFSSVSSLYPKGYVTALEDVTLNNGNLYLSSGKNQFINGQAQVNYQDKFGDINFAASAKSVYEYYYSTFFSASGYGFSVPLYTLANTSAASRSISGSEEPAGKTVNYGYFLNVRMDYKDKYMLDVLGRIDQSSRYGSNAQTAFFPRLSAAYRVTKDFDLGNKVNELKVRLSWGRAGRIPAFNAKESLASVSNSGISITQNENTYLQRSYTTEVETGFDARFFRKLNVTFNYSKSNSKGDFVQPPVFLPTLGSTPAYKNFGLITSNTIELEVRANDIVVNKVVKWDAGLTFSRVRSKIKELGDGLPAFYNGNYRVDKGLSPWSFFGQKVLTSLSELQVVNGLVTNAAGGTHSLSDFVVNAQQHVVLKSNAGTVNEKPLVLQENGVAKSMVVGDAQPDFTTGFNTTLTFFDKLQLYATLDWQHGGKKYNGTTQYLTSYDRSGIWQDYAAAGLPEAYMQALYNGNTLTNFWLESASYLSLREISLSYTLPRFKGIKVLQSARIALTGRNLYTWSKFSGSNPEGYFDNYPYPVYRTYTAKLTLNF</sequence>
<organism evidence="4 5">
    <name type="scientific">Filimonas lacunae</name>
    <dbReference type="NCBI Taxonomy" id="477680"/>
    <lineage>
        <taxon>Bacteria</taxon>
        <taxon>Pseudomonadati</taxon>
        <taxon>Bacteroidota</taxon>
        <taxon>Chitinophagia</taxon>
        <taxon>Chitinophagales</taxon>
        <taxon>Chitinophagaceae</taxon>
        <taxon>Filimonas</taxon>
    </lineage>
</organism>
<evidence type="ECO:0000256" key="1">
    <source>
        <dbReference type="ARBA" id="ARBA00022729"/>
    </source>
</evidence>
<comment type="subcellular location">
    <subcellularLocation>
        <location evidence="2">Cell outer membrane</location>
        <topology evidence="2">Multi-pass membrane protein</topology>
    </subcellularLocation>
</comment>
<dbReference type="GO" id="GO:0044718">
    <property type="term" value="P:siderophore transmembrane transport"/>
    <property type="evidence" value="ECO:0007669"/>
    <property type="project" value="TreeGrafter"/>
</dbReference>
<keyword evidence="2" id="KW-0998">Cell outer membrane</keyword>
<reference evidence="5" key="1">
    <citation type="submission" date="2017-01" db="EMBL/GenBank/DDBJ databases">
        <authorList>
            <person name="Varghese N."/>
            <person name="Submissions S."/>
        </authorList>
    </citation>
    <scope>NUCLEOTIDE SEQUENCE [LARGE SCALE GENOMIC DNA]</scope>
    <source>
        <strain evidence="5">DSM 21054</strain>
    </source>
</reference>
<dbReference type="Pfam" id="PF07715">
    <property type="entry name" value="Plug"/>
    <property type="match status" value="1"/>
</dbReference>
<gene>
    <name evidence="4" type="ORF">SAMN05421788_1011125</name>
</gene>
<dbReference type="AlphaFoldDB" id="A0A1N7LU35"/>
<dbReference type="STRING" id="477680.SAMN05421788_1011125"/>
<dbReference type="OrthoDB" id="9768177at2"/>
<dbReference type="GO" id="GO:0015344">
    <property type="term" value="F:siderophore uptake transmembrane transporter activity"/>
    <property type="evidence" value="ECO:0007669"/>
    <property type="project" value="TreeGrafter"/>
</dbReference>
<name>A0A1N7LU35_9BACT</name>
<dbReference type="SUPFAM" id="SSF56935">
    <property type="entry name" value="Porins"/>
    <property type="match status" value="1"/>
</dbReference>
<dbReference type="Proteomes" id="UP000186917">
    <property type="component" value="Unassembled WGS sequence"/>
</dbReference>
<comment type="similarity">
    <text evidence="2">Belongs to the TonB-dependent receptor family.</text>
</comment>
<dbReference type="PANTHER" id="PTHR30069:SF29">
    <property type="entry name" value="HEMOGLOBIN AND HEMOGLOBIN-HAPTOGLOBIN-BINDING PROTEIN 1-RELATED"/>
    <property type="match status" value="1"/>
</dbReference>
<dbReference type="Gene3D" id="2.170.130.10">
    <property type="entry name" value="TonB-dependent receptor, plug domain"/>
    <property type="match status" value="1"/>
</dbReference>
<dbReference type="InterPro" id="IPR008969">
    <property type="entry name" value="CarboxyPept-like_regulatory"/>
</dbReference>